<dbReference type="RefSeq" id="XP_001579380.1">
    <property type="nucleotide sequence ID" value="XM_001579330.1"/>
</dbReference>
<proteinExistence type="inferred from homology"/>
<evidence type="ECO:0000313" key="2">
    <source>
        <dbReference type="EMBL" id="EAY18394.1"/>
    </source>
</evidence>
<organism evidence="2 3">
    <name type="scientific">Trichomonas vaginalis (strain ATCC PRA-98 / G3)</name>
    <dbReference type="NCBI Taxonomy" id="412133"/>
    <lineage>
        <taxon>Eukaryota</taxon>
        <taxon>Metamonada</taxon>
        <taxon>Parabasalia</taxon>
        <taxon>Trichomonadida</taxon>
        <taxon>Trichomonadidae</taxon>
        <taxon>Trichomonas</taxon>
    </lineage>
</organism>
<dbReference type="InterPro" id="IPR014752">
    <property type="entry name" value="Arrestin-like_C"/>
</dbReference>
<dbReference type="InParanoid" id="A2DMG7"/>
<dbReference type="SMR" id="A2DMG7"/>
<dbReference type="VEuPathDB" id="TrichDB:TVAGG3_0336870"/>
<dbReference type="GO" id="GO:0006886">
    <property type="term" value="P:intracellular protein transport"/>
    <property type="evidence" value="ECO:0000318"/>
    <property type="project" value="GO_Central"/>
</dbReference>
<gene>
    <name evidence="2" type="ORF">TVAG_045960</name>
</gene>
<dbReference type="AlphaFoldDB" id="A2DMG7"/>
<dbReference type="VEuPathDB" id="TrichDB:TVAG_045960"/>
<dbReference type="InterPro" id="IPR028934">
    <property type="entry name" value="Vps26-related"/>
</dbReference>
<protein>
    <recommendedName>
        <fullName evidence="4">Arrestin-like N-terminal domain-containing protein</fullName>
    </recommendedName>
</protein>
<evidence type="ECO:0000256" key="1">
    <source>
        <dbReference type="ARBA" id="ARBA00009100"/>
    </source>
</evidence>
<dbReference type="Gene3D" id="2.60.40.640">
    <property type="match status" value="1"/>
</dbReference>
<keyword evidence="3" id="KW-1185">Reference proteome</keyword>
<dbReference type="EMBL" id="DS113219">
    <property type="protein sequence ID" value="EAY18394.1"/>
    <property type="molecule type" value="Genomic_DNA"/>
</dbReference>
<reference evidence="2" key="1">
    <citation type="submission" date="2006-10" db="EMBL/GenBank/DDBJ databases">
        <authorList>
            <person name="Amadeo P."/>
            <person name="Zhao Q."/>
            <person name="Wortman J."/>
            <person name="Fraser-Liggett C."/>
            <person name="Carlton J."/>
        </authorList>
    </citation>
    <scope>NUCLEOTIDE SEQUENCE</scope>
    <source>
        <strain evidence="2">G3</strain>
    </source>
</reference>
<evidence type="ECO:0008006" key="4">
    <source>
        <dbReference type="Google" id="ProtNLM"/>
    </source>
</evidence>
<sequence length="292" mass="33823">MNIYAEFDRSSRTYIFDEPIKVIFKSKIETGVRVKDISILCYGVLTQNENFHFYSKFDVGVPKENGQIFWSWNAPTDKISHFVDHRFEHVLYFTVPSDIDAPESFRGNHISCDYSIEFTVKTGLFSSETFWFPFKMILKESPVKPSGPPINEIIEICDKDPELPPVSFQASVYLKTPIISNRYPITGHVIIHKSADLILFVSSSIIMTESFYSNGKRVSLETEVVKTRISERDPLIGRELPILIEWQRNFMTASQGNKNFSLSFVLRIHIRFEFGQTSTYDVPIILYRDLKM</sequence>
<reference evidence="2" key="2">
    <citation type="journal article" date="2007" name="Science">
        <title>Draft genome sequence of the sexually transmitted pathogen Trichomonas vaginalis.</title>
        <authorList>
            <person name="Carlton J.M."/>
            <person name="Hirt R.P."/>
            <person name="Silva J.C."/>
            <person name="Delcher A.L."/>
            <person name="Schatz M."/>
            <person name="Zhao Q."/>
            <person name="Wortman J.R."/>
            <person name="Bidwell S.L."/>
            <person name="Alsmark U.C.M."/>
            <person name="Besteiro S."/>
            <person name="Sicheritz-Ponten T."/>
            <person name="Noel C.J."/>
            <person name="Dacks J.B."/>
            <person name="Foster P.G."/>
            <person name="Simillion C."/>
            <person name="Van de Peer Y."/>
            <person name="Miranda-Saavedra D."/>
            <person name="Barton G.J."/>
            <person name="Westrop G.D."/>
            <person name="Mueller S."/>
            <person name="Dessi D."/>
            <person name="Fiori P.L."/>
            <person name="Ren Q."/>
            <person name="Paulsen I."/>
            <person name="Zhang H."/>
            <person name="Bastida-Corcuera F.D."/>
            <person name="Simoes-Barbosa A."/>
            <person name="Brown M.T."/>
            <person name="Hayes R.D."/>
            <person name="Mukherjee M."/>
            <person name="Okumura C.Y."/>
            <person name="Schneider R."/>
            <person name="Smith A.J."/>
            <person name="Vanacova S."/>
            <person name="Villalvazo M."/>
            <person name="Haas B.J."/>
            <person name="Pertea M."/>
            <person name="Feldblyum T.V."/>
            <person name="Utterback T.R."/>
            <person name="Shu C.L."/>
            <person name="Osoegawa K."/>
            <person name="de Jong P.J."/>
            <person name="Hrdy I."/>
            <person name="Horvathova L."/>
            <person name="Zubacova Z."/>
            <person name="Dolezal P."/>
            <person name="Malik S.B."/>
            <person name="Logsdon J.M. Jr."/>
            <person name="Henze K."/>
            <person name="Gupta A."/>
            <person name="Wang C.C."/>
            <person name="Dunne R.L."/>
            <person name="Upcroft J.A."/>
            <person name="Upcroft P."/>
            <person name="White O."/>
            <person name="Salzberg S.L."/>
            <person name="Tang P."/>
            <person name="Chiu C.-H."/>
            <person name="Lee Y.-S."/>
            <person name="Embley T.M."/>
            <person name="Coombs G.H."/>
            <person name="Mottram J.C."/>
            <person name="Tachezy J."/>
            <person name="Fraser-Liggett C.M."/>
            <person name="Johnson P.J."/>
        </authorList>
    </citation>
    <scope>NUCLEOTIDE SEQUENCE [LARGE SCALE GENOMIC DNA]</scope>
    <source>
        <strain evidence="2">G3</strain>
    </source>
</reference>
<evidence type="ECO:0000313" key="3">
    <source>
        <dbReference type="Proteomes" id="UP000001542"/>
    </source>
</evidence>
<name>A2DMG7_TRIV3</name>
<dbReference type="PANTHER" id="PTHR12233">
    <property type="entry name" value="VACUOLAR PROTEIN SORTING 26 RELATED"/>
    <property type="match status" value="1"/>
</dbReference>
<dbReference type="Proteomes" id="UP000001542">
    <property type="component" value="Unassembled WGS sequence"/>
</dbReference>
<comment type="similarity">
    <text evidence="1">Belongs to the VPS26 family.</text>
</comment>
<accession>A2DMG7</accession>
<dbReference type="GO" id="GO:0005768">
    <property type="term" value="C:endosome"/>
    <property type="evidence" value="ECO:0000318"/>
    <property type="project" value="GO_Central"/>
</dbReference>
<dbReference type="KEGG" id="tva:5463900"/>